<dbReference type="RefSeq" id="WP_003337602.1">
    <property type="nucleotide sequence ID" value="NZ_CP007806.1"/>
</dbReference>
<reference evidence="2 3" key="1">
    <citation type="journal article" date="2011" name="J. Bacteriol.">
        <title>Genome sequence of Brevibacillus laterosporus LMG 15441, a pathogen of invertebrates.</title>
        <authorList>
            <person name="Djukic M."/>
            <person name="Poehlein A."/>
            <person name="Thurmer A."/>
            <person name="Daniel R."/>
        </authorList>
    </citation>
    <scope>NUCLEOTIDE SEQUENCE [LARGE SCALE GENOMIC DNA]</scope>
    <source>
        <strain evidence="2 3">LMG 15441</strain>
    </source>
</reference>
<name>A0A075R6B4_BRELA</name>
<keyword evidence="3" id="KW-1185">Reference proteome</keyword>
<feature type="transmembrane region" description="Helical" evidence="1">
    <location>
        <begin position="60"/>
        <end position="78"/>
    </location>
</feature>
<keyword evidence="1" id="KW-0472">Membrane</keyword>
<evidence type="ECO:0000256" key="1">
    <source>
        <dbReference type="SAM" id="Phobius"/>
    </source>
</evidence>
<protein>
    <submittedName>
        <fullName evidence="2">Putative sporulation protein YtaF</fullName>
    </submittedName>
</protein>
<feature type="transmembrane region" description="Helical" evidence="1">
    <location>
        <begin position="35"/>
        <end position="53"/>
    </location>
</feature>
<evidence type="ECO:0000313" key="3">
    <source>
        <dbReference type="Proteomes" id="UP000005850"/>
    </source>
</evidence>
<dbReference type="Proteomes" id="UP000005850">
    <property type="component" value="Chromosome"/>
</dbReference>
<feature type="transmembrane region" description="Helical" evidence="1">
    <location>
        <begin position="140"/>
        <end position="164"/>
    </location>
</feature>
<proteinExistence type="predicted"/>
<dbReference type="AlphaFoldDB" id="A0A075R6B4"/>
<gene>
    <name evidence="2" type="primary">ytaF_2</name>
    <name evidence="2" type="ORF">BRLA_c023680</name>
</gene>
<dbReference type="HOGENOM" id="CLU_1375910_0_0_9"/>
<dbReference type="EMBL" id="CP007806">
    <property type="protein sequence ID" value="AIG26688.1"/>
    <property type="molecule type" value="Genomic_DNA"/>
</dbReference>
<organism evidence="2 3">
    <name type="scientific">Brevibacillus laterosporus LMG 15441</name>
    <dbReference type="NCBI Taxonomy" id="1042163"/>
    <lineage>
        <taxon>Bacteria</taxon>
        <taxon>Bacillati</taxon>
        <taxon>Bacillota</taxon>
        <taxon>Bacilli</taxon>
        <taxon>Bacillales</taxon>
        <taxon>Paenibacillaceae</taxon>
        <taxon>Brevibacillus</taxon>
    </lineage>
</organism>
<feature type="transmembrane region" description="Helical" evidence="1">
    <location>
        <begin position="176"/>
        <end position="197"/>
    </location>
</feature>
<sequence>MNALLLVGLASSSSLDQLSATLAHSLRELHNLNVTAIWIPLIYLLVSLSSIYFGQWISLLVVGFLVSVIVSQIILLAIDRKNVIVLENIFSKQLTHMLSTAECSYCHKSAPLKIGEATILLLAFSIHALSNKVIAFFHKLPAITITFTVSLSSFFTLWMSLAFGEKVRKIKICSFHLGKFGTLISGTIILLCVLEMFL</sequence>
<dbReference type="STRING" id="1042163.BRLA_c023680"/>
<evidence type="ECO:0000313" key="2">
    <source>
        <dbReference type="EMBL" id="AIG26688.1"/>
    </source>
</evidence>
<accession>A0A075R6B4</accession>
<dbReference type="eggNOG" id="COG1971">
    <property type="taxonomic scope" value="Bacteria"/>
</dbReference>
<keyword evidence="1" id="KW-1133">Transmembrane helix</keyword>
<keyword evidence="1" id="KW-0812">Transmembrane</keyword>
<dbReference type="KEGG" id="blr:BRLA_c023680"/>